<keyword evidence="3" id="KW-0349">Heme</keyword>
<dbReference type="AlphaFoldDB" id="A0A1X2H8M7"/>
<dbReference type="InterPro" id="IPR000028">
    <property type="entry name" value="Chloroperoxidase"/>
</dbReference>
<evidence type="ECO:0000256" key="7">
    <source>
        <dbReference type="ARBA" id="ARBA00025795"/>
    </source>
</evidence>
<name>A0A1X2H8M7_SYNRA</name>
<dbReference type="EMBL" id="MCGN01000007">
    <property type="protein sequence ID" value="ORY94891.1"/>
    <property type="molecule type" value="Genomic_DNA"/>
</dbReference>
<evidence type="ECO:0000256" key="6">
    <source>
        <dbReference type="ARBA" id="ARBA00023004"/>
    </source>
</evidence>
<evidence type="ECO:0000256" key="3">
    <source>
        <dbReference type="ARBA" id="ARBA00022617"/>
    </source>
</evidence>
<evidence type="ECO:0000313" key="10">
    <source>
        <dbReference type="EMBL" id="ORY94891.1"/>
    </source>
</evidence>
<evidence type="ECO:0000259" key="9">
    <source>
        <dbReference type="PROSITE" id="PS51405"/>
    </source>
</evidence>
<keyword evidence="11" id="KW-1185">Reference proteome</keyword>
<dbReference type="OrthoDB" id="407298at2759"/>
<keyword evidence="6" id="KW-0408">Iron</keyword>
<dbReference type="PANTHER" id="PTHR33577:SF18">
    <property type="entry name" value="HEME HALOPEROXIDASE FAMILY PROFILE DOMAIN-CONTAINING PROTEIN"/>
    <property type="match status" value="1"/>
</dbReference>
<gene>
    <name evidence="10" type="ORF">BCR43DRAFT_460730</name>
</gene>
<reference evidence="10 11" key="1">
    <citation type="submission" date="2016-07" db="EMBL/GenBank/DDBJ databases">
        <title>Pervasive Adenine N6-methylation of Active Genes in Fungi.</title>
        <authorList>
            <consortium name="DOE Joint Genome Institute"/>
            <person name="Mondo S.J."/>
            <person name="Dannebaum R.O."/>
            <person name="Kuo R.C."/>
            <person name="Labutti K."/>
            <person name="Haridas S."/>
            <person name="Kuo A."/>
            <person name="Salamov A."/>
            <person name="Ahrendt S.R."/>
            <person name="Lipzen A."/>
            <person name="Sullivan W."/>
            <person name="Andreopoulos W.B."/>
            <person name="Clum A."/>
            <person name="Lindquist E."/>
            <person name="Daum C."/>
            <person name="Ramamoorthy G.K."/>
            <person name="Gryganskyi A."/>
            <person name="Culley D."/>
            <person name="Magnuson J.K."/>
            <person name="James T.Y."/>
            <person name="O'Malley M.A."/>
            <person name="Stajich J.E."/>
            <person name="Spatafora J.W."/>
            <person name="Visel A."/>
            <person name="Grigoriev I.V."/>
        </authorList>
    </citation>
    <scope>NUCLEOTIDE SEQUENCE [LARGE SCALE GENOMIC DNA]</scope>
    <source>
        <strain evidence="10 11">NRRL 2496</strain>
    </source>
</reference>
<dbReference type="SUPFAM" id="SSF47571">
    <property type="entry name" value="Cloroperoxidase"/>
    <property type="match status" value="1"/>
</dbReference>
<dbReference type="OMA" id="AFANPIF"/>
<comment type="caution">
    <text evidence="10">The sequence shown here is derived from an EMBL/GenBank/DDBJ whole genome shotgun (WGS) entry which is preliminary data.</text>
</comment>
<dbReference type="InterPro" id="IPR036851">
    <property type="entry name" value="Chloroperoxidase-like_sf"/>
</dbReference>
<dbReference type="PROSITE" id="PS51405">
    <property type="entry name" value="HEME_HALOPEROXIDASE"/>
    <property type="match status" value="1"/>
</dbReference>
<evidence type="ECO:0000256" key="4">
    <source>
        <dbReference type="ARBA" id="ARBA00022723"/>
    </source>
</evidence>
<keyword evidence="4" id="KW-0479">Metal-binding</keyword>
<evidence type="ECO:0000256" key="5">
    <source>
        <dbReference type="ARBA" id="ARBA00023002"/>
    </source>
</evidence>
<keyword evidence="2 10" id="KW-0575">Peroxidase</keyword>
<evidence type="ECO:0000256" key="1">
    <source>
        <dbReference type="ARBA" id="ARBA00001970"/>
    </source>
</evidence>
<comment type="cofactor">
    <cofactor evidence="1">
        <name>heme b</name>
        <dbReference type="ChEBI" id="CHEBI:60344"/>
    </cofactor>
</comment>
<dbReference type="InParanoid" id="A0A1X2H8M7"/>
<comment type="similarity">
    <text evidence="7">Belongs to the chloroperoxidase family.</text>
</comment>
<feature type="region of interest" description="Disordered" evidence="8">
    <location>
        <begin position="228"/>
        <end position="253"/>
    </location>
</feature>
<dbReference type="Gene3D" id="1.10.489.10">
    <property type="entry name" value="Chloroperoxidase-like"/>
    <property type="match status" value="1"/>
</dbReference>
<evidence type="ECO:0000313" key="11">
    <source>
        <dbReference type="Proteomes" id="UP000242180"/>
    </source>
</evidence>
<protein>
    <submittedName>
        <fullName evidence="10">Chloroperoxidase</fullName>
    </submittedName>
</protein>
<dbReference type="Proteomes" id="UP000242180">
    <property type="component" value="Unassembled WGS sequence"/>
</dbReference>
<accession>A0A1X2H8M7</accession>
<proteinExistence type="inferred from homology"/>
<feature type="domain" description="Heme haloperoxidase family profile" evidence="9">
    <location>
        <begin position="1"/>
        <end position="226"/>
    </location>
</feature>
<keyword evidence="5" id="KW-0560">Oxidoreductase</keyword>
<organism evidence="10 11">
    <name type="scientific">Syncephalastrum racemosum</name>
    <name type="common">Filamentous fungus</name>
    <dbReference type="NCBI Taxonomy" id="13706"/>
    <lineage>
        <taxon>Eukaryota</taxon>
        <taxon>Fungi</taxon>
        <taxon>Fungi incertae sedis</taxon>
        <taxon>Mucoromycota</taxon>
        <taxon>Mucoromycotina</taxon>
        <taxon>Mucoromycetes</taxon>
        <taxon>Mucorales</taxon>
        <taxon>Syncephalastraceae</taxon>
        <taxon>Syncephalastrum</taxon>
    </lineage>
</organism>
<evidence type="ECO:0000256" key="2">
    <source>
        <dbReference type="ARBA" id="ARBA00022559"/>
    </source>
</evidence>
<dbReference type="Pfam" id="PF01328">
    <property type="entry name" value="Peroxidase_2"/>
    <property type="match status" value="1"/>
</dbReference>
<sequence length="253" mass="28831">MPRTFYDIATVQDVRRGPCPGLNTLANHGFLPHDGQNVTKERMMEAVTWLGLQPLSAWMLVSYVYRTYHNQLLPTEPAMGRVAALDLDWLGVHNLLERDASLTRNDAAVPPYDTTAKQPDAIEALLKEAGDDTHLNVTHVARHRLKRWYISLETNRNFHMGLFNQLGIHADCALLLTVLGQDGRLSVEHARSFLMDERIPADWKPHYPSATQVFKQMWSCRKELNRVAAEEGRGKKETKNELDEKHTEQEVVA</sequence>
<evidence type="ECO:0000256" key="8">
    <source>
        <dbReference type="SAM" id="MobiDB-lite"/>
    </source>
</evidence>
<dbReference type="GO" id="GO:0004601">
    <property type="term" value="F:peroxidase activity"/>
    <property type="evidence" value="ECO:0007669"/>
    <property type="project" value="UniProtKB-KW"/>
</dbReference>
<dbReference type="GO" id="GO:0046872">
    <property type="term" value="F:metal ion binding"/>
    <property type="evidence" value="ECO:0007669"/>
    <property type="project" value="UniProtKB-KW"/>
</dbReference>
<dbReference type="PANTHER" id="PTHR33577">
    <property type="entry name" value="STERIGMATOCYSTIN BIOSYNTHESIS PEROXIDASE STCC-RELATED"/>
    <property type="match status" value="1"/>
</dbReference>